<protein>
    <submittedName>
        <fullName evidence="1">Uncharacterized protein</fullName>
    </submittedName>
</protein>
<organism evidence="1 2">
    <name type="scientific">Weissella muntiaci</name>
    <dbReference type="NCBI Taxonomy" id="2508881"/>
    <lineage>
        <taxon>Bacteria</taxon>
        <taxon>Bacillati</taxon>
        <taxon>Bacillota</taxon>
        <taxon>Bacilli</taxon>
        <taxon>Lactobacillales</taxon>
        <taxon>Lactobacillaceae</taxon>
        <taxon>Weissella</taxon>
    </lineage>
</organism>
<gene>
    <name evidence="1" type="ORF">ESZ50_07740</name>
</gene>
<dbReference type="OrthoDB" id="2149744at2"/>
<dbReference type="Proteomes" id="UP000371977">
    <property type="component" value="Unassembled WGS sequence"/>
</dbReference>
<name>A0A6C2C4A8_9LACO</name>
<proteinExistence type="predicted"/>
<dbReference type="AlphaFoldDB" id="A0A6C2C4A8"/>
<evidence type="ECO:0000313" key="1">
    <source>
        <dbReference type="EMBL" id="TYC48761.1"/>
    </source>
</evidence>
<reference evidence="1 2" key="1">
    <citation type="submission" date="2019-01" db="EMBL/GenBank/DDBJ databases">
        <title>Weissella sp. nov., a novel lactic acid bacterium isolated from animal feces.</title>
        <authorList>
            <person name="Wang L.-T."/>
        </authorList>
    </citation>
    <scope>NUCLEOTIDE SEQUENCE [LARGE SCALE GENOMIC DNA]</scope>
    <source>
        <strain evidence="1 2">8H-2</strain>
    </source>
</reference>
<accession>A0A6C2C4A8</accession>
<keyword evidence="2" id="KW-1185">Reference proteome</keyword>
<dbReference type="RefSeq" id="WP_148622999.1">
    <property type="nucleotide sequence ID" value="NZ_SDGZ01000016.1"/>
</dbReference>
<sequence>MAHTAIHEEAYQALMNKLGEAGPILRERSFNVLEGFQVKDSEGTEATYSYFDVVYRADESYWSPLGDEDRLTLYDVTDYQVKDQTTGHWLAMPEWFNNTK</sequence>
<evidence type="ECO:0000313" key="2">
    <source>
        <dbReference type="Proteomes" id="UP000371977"/>
    </source>
</evidence>
<dbReference type="EMBL" id="SDGZ01000016">
    <property type="protein sequence ID" value="TYC48761.1"/>
    <property type="molecule type" value="Genomic_DNA"/>
</dbReference>
<comment type="caution">
    <text evidence="1">The sequence shown here is derived from an EMBL/GenBank/DDBJ whole genome shotgun (WGS) entry which is preliminary data.</text>
</comment>